<feature type="transmembrane region" description="Helical" evidence="1">
    <location>
        <begin position="591"/>
        <end position="615"/>
    </location>
</feature>
<dbReference type="Proteomes" id="UP000011623">
    <property type="component" value="Unassembled WGS sequence"/>
</dbReference>
<dbReference type="Pfam" id="PF26255">
    <property type="entry name" value="Viral_env_HRPV"/>
    <property type="match status" value="1"/>
</dbReference>
<feature type="domain" description="Envelope protein N-terminal" evidence="2">
    <location>
        <begin position="169"/>
        <end position="463"/>
    </location>
</feature>
<reference evidence="3 4" key="1">
    <citation type="journal article" date="2014" name="PLoS Genet.">
        <title>Phylogenetically driven sequencing of extremely halophilic archaea reveals strategies for static and dynamic osmo-response.</title>
        <authorList>
            <person name="Becker E.A."/>
            <person name="Seitzer P.M."/>
            <person name="Tritt A."/>
            <person name="Larsen D."/>
            <person name="Krusor M."/>
            <person name="Yao A.I."/>
            <person name="Wu D."/>
            <person name="Madern D."/>
            <person name="Eisen J.A."/>
            <person name="Darling A.E."/>
            <person name="Facciotti M.T."/>
        </authorList>
    </citation>
    <scope>NUCLEOTIDE SEQUENCE [LARGE SCALE GENOMIC DNA]</scope>
    <source>
        <strain evidence="3 4">JCM 13557</strain>
    </source>
</reference>
<evidence type="ECO:0000259" key="2">
    <source>
        <dbReference type="Pfam" id="PF26255"/>
    </source>
</evidence>
<evidence type="ECO:0000313" key="3">
    <source>
        <dbReference type="EMBL" id="EMA25302.1"/>
    </source>
</evidence>
<dbReference type="PATRIC" id="fig|1227452.3.peg.517"/>
<gene>
    <name evidence="3" type="ORF">C442_02551</name>
</gene>
<proteinExistence type="predicted"/>
<protein>
    <recommendedName>
        <fullName evidence="2">Envelope protein N-terminal domain-containing protein</fullName>
    </recommendedName>
</protein>
<evidence type="ECO:0000313" key="4">
    <source>
        <dbReference type="Proteomes" id="UP000011623"/>
    </source>
</evidence>
<keyword evidence="1" id="KW-1133">Transmembrane helix</keyword>
<organism evidence="3 4">
    <name type="scientific">Haloarcula amylolytica JCM 13557</name>
    <dbReference type="NCBI Taxonomy" id="1227452"/>
    <lineage>
        <taxon>Archaea</taxon>
        <taxon>Methanobacteriati</taxon>
        <taxon>Methanobacteriota</taxon>
        <taxon>Stenosarchaea group</taxon>
        <taxon>Halobacteria</taxon>
        <taxon>Halobacteriales</taxon>
        <taxon>Haloarculaceae</taxon>
        <taxon>Haloarcula</taxon>
    </lineage>
</organism>
<dbReference type="AlphaFoldDB" id="M0KVH3"/>
<dbReference type="EMBL" id="AOLW01000007">
    <property type="protein sequence ID" value="EMA25302.1"/>
    <property type="molecule type" value="Genomic_DNA"/>
</dbReference>
<dbReference type="RefSeq" id="WP_008307558.1">
    <property type="nucleotide sequence ID" value="NZ_AOLW01000007.1"/>
</dbReference>
<name>M0KVH3_9EURY</name>
<dbReference type="InterPro" id="IPR058677">
    <property type="entry name" value="ORF4_N"/>
</dbReference>
<keyword evidence="1" id="KW-0472">Membrane</keyword>
<accession>M0KVH3</accession>
<sequence length="617" mass="65568">MTRTRSLLLATLIVCSTIVGAAGPALAQTTDTATPTPTTTDGGPVGYEFSGGERALIVDTSAIDSGVDIEVEFRTMEGPGSPTVLARQTHNTANIQGDKLVLWNEGAYDTVNVTVTGATGGEPKFDAKSGVASNTLGSHTSIGSTGGDTDTLCTARDQLDELLSNVENLDCSPQPGTTTVNTTGTDAQQTKLDIYQSAQNSKAASENYHTSLDNNLQGARTQALILGKNAYIRALNNGSSKAAAKAEAKSAIDEFYASKQRNLISEWNRQLANYEYIEGVEDNESGISSTQQYPAMANTGQYVGITERSTASTTLTLENGDSANCQVYQVEVFDDGCSSCSDSQTYQFQIDSGERQYLSPTGQDSQSGDWTTDISGVEVKGDSSTSTAKSIDFVRYAAQWSEIKSQSTSAKSEMDTLAENTYSAYQQGEINNSDLVDPYVLANQQSPGDDFQGWAAAQLTLLGTNSPNNFDQIGSFNVTTGDGTQYEGVLFSQENPASGQFENGTTYNTTNIGGTQYVVTSDRIVELDGTFTIDRITTTSGETTENATIQKTVYKTTNVTELKQQYEDLAYRRAQIEAREKAMKQSAGGGLLGGGSVSPVVALAVIGTLLAIVVLQN</sequence>
<keyword evidence="1" id="KW-0812">Transmembrane</keyword>
<keyword evidence="4" id="KW-1185">Reference proteome</keyword>
<evidence type="ECO:0000256" key="1">
    <source>
        <dbReference type="SAM" id="Phobius"/>
    </source>
</evidence>
<comment type="caution">
    <text evidence="3">The sequence shown here is derived from an EMBL/GenBank/DDBJ whole genome shotgun (WGS) entry which is preliminary data.</text>
</comment>